<feature type="transmembrane region" description="Helical" evidence="3">
    <location>
        <begin position="72"/>
        <end position="99"/>
    </location>
</feature>
<keyword evidence="3" id="KW-0812">Transmembrane</keyword>
<reference evidence="5" key="1">
    <citation type="submission" date="2022-06" db="EMBL/GenBank/DDBJ databases">
        <title>Uncovering the hologenomic basis of an extraordinary plant invasion.</title>
        <authorList>
            <person name="Bieker V.C."/>
            <person name="Martin M.D."/>
            <person name="Gilbert T."/>
            <person name="Hodgins K."/>
            <person name="Battlay P."/>
            <person name="Petersen B."/>
            <person name="Wilson J."/>
        </authorList>
    </citation>
    <scope>NUCLEOTIDE SEQUENCE</scope>
    <source>
        <strain evidence="5">AA19_3_7</strain>
        <tissue evidence="5">Leaf</tissue>
    </source>
</reference>
<evidence type="ECO:0000256" key="3">
    <source>
        <dbReference type="SAM" id="Phobius"/>
    </source>
</evidence>
<evidence type="ECO:0000256" key="1">
    <source>
        <dbReference type="ARBA" id="ARBA00022449"/>
    </source>
</evidence>
<keyword evidence="1" id="KW-0813">Transport</keyword>
<proteinExistence type="predicted"/>
<feature type="signal peptide" evidence="4">
    <location>
        <begin position="1"/>
        <end position="26"/>
    </location>
</feature>
<dbReference type="EMBL" id="JAMZMK010006391">
    <property type="protein sequence ID" value="KAI7749230.1"/>
    <property type="molecule type" value="Genomic_DNA"/>
</dbReference>
<dbReference type="Proteomes" id="UP001206925">
    <property type="component" value="Unassembled WGS sequence"/>
</dbReference>
<keyword evidence="1" id="KW-0050">Antiport</keyword>
<dbReference type="GO" id="GO:0015369">
    <property type="term" value="F:calcium:proton antiporter activity"/>
    <property type="evidence" value="ECO:0007669"/>
    <property type="project" value="TreeGrafter"/>
</dbReference>
<evidence type="ECO:0000256" key="2">
    <source>
        <dbReference type="ARBA" id="ARBA00023065"/>
    </source>
</evidence>
<keyword evidence="6" id="KW-1185">Reference proteome</keyword>
<feature type="chain" id="PRO_5042067810" evidence="4">
    <location>
        <begin position="27"/>
        <end position="243"/>
    </location>
</feature>
<sequence length="243" mass="26413">MKRNAKLGRFIIFLAVLMSLFGNIEGASVTCVPPYGFLPCTSGLWGRLFLIMVYQYLMSLGQSYISNGSDKFFSLVGPGIFGAGLFHILANFPMLFLILENGLTGDDTGASFSAAMGMNVLAGSAVMSLTLIWPSVIAFGSYDLVDDDDDTILPQITTGENPSFITKLTAYGVATDSETSYTARIMLLSMIPFLILQLPKIINVTSVTREIVLLTLILTSAFFIGYAVYQVSLFKTRAMPNNI</sequence>
<comment type="caution">
    <text evidence="5">The sequence shown here is derived from an EMBL/GenBank/DDBJ whole genome shotgun (WGS) entry which is preliminary data.</text>
</comment>
<protein>
    <submittedName>
        <fullName evidence="5">Uncharacterized protein</fullName>
    </submittedName>
</protein>
<name>A0AAD5GNF7_AMBAR</name>
<evidence type="ECO:0000313" key="6">
    <source>
        <dbReference type="Proteomes" id="UP001206925"/>
    </source>
</evidence>
<dbReference type="PANTHER" id="PTHR31503:SF83">
    <property type="entry name" value="GUANYLATE CYCLASE ACTIVATING PROTEIN"/>
    <property type="match status" value="1"/>
</dbReference>
<keyword evidence="3" id="KW-0472">Membrane</keyword>
<dbReference type="GO" id="GO:0006874">
    <property type="term" value="P:intracellular calcium ion homeostasis"/>
    <property type="evidence" value="ECO:0007669"/>
    <property type="project" value="TreeGrafter"/>
</dbReference>
<dbReference type="GO" id="GO:0016020">
    <property type="term" value="C:membrane"/>
    <property type="evidence" value="ECO:0007669"/>
    <property type="project" value="InterPro"/>
</dbReference>
<dbReference type="InterPro" id="IPR004713">
    <property type="entry name" value="CaH_exchang"/>
</dbReference>
<feature type="transmembrane region" description="Helical" evidence="3">
    <location>
        <begin position="42"/>
        <end position="60"/>
    </location>
</feature>
<evidence type="ECO:0000256" key="4">
    <source>
        <dbReference type="SAM" id="SignalP"/>
    </source>
</evidence>
<dbReference type="AlphaFoldDB" id="A0AAD5GNF7"/>
<keyword evidence="4" id="KW-0732">Signal</keyword>
<accession>A0AAD5GNF7</accession>
<keyword evidence="3" id="KW-1133">Transmembrane helix</keyword>
<feature type="transmembrane region" description="Helical" evidence="3">
    <location>
        <begin position="111"/>
        <end position="133"/>
    </location>
</feature>
<evidence type="ECO:0000313" key="5">
    <source>
        <dbReference type="EMBL" id="KAI7749230.1"/>
    </source>
</evidence>
<gene>
    <name evidence="5" type="ORF">M8C21_030874</name>
</gene>
<organism evidence="5 6">
    <name type="scientific">Ambrosia artemisiifolia</name>
    <name type="common">Common ragweed</name>
    <dbReference type="NCBI Taxonomy" id="4212"/>
    <lineage>
        <taxon>Eukaryota</taxon>
        <taxon>Viridiplantae</taxon>
        <taxon>Streptophyta</taxon>
        <taxon>Embryophyta</taxon>
        <taxon>Tracheophyta</taxon>
        <taxon>Spermatophyta</taxon>
        <taxon>Magnoliopsida</taxon>
        <taxon>eudicotyledons</taxon>
        <taxon>Gunneridae</taxon>
        <taxon>Pentapetalae</taxon>
        <taxon>asterids</taxon>
        <taxon>campanulids</taxon>
        <taxon>Asterales</taxon>
        <taxon>Asteraceae</taxon>
        <taxon>Asteroideae</taxon>
        <taxon>Heliantheae alliance</taxon>
        <taxon>Heliantheae</taxon>
        <taxon>Ambrosia</taxon>
    </lineage>
</organism>
<feature type="transmembrane region" description="Helical" evidence="3">
    <location>
        <begin position="211"/>
        <end position="229"/>
    </location>
</feature>
<dbReference type="PANTHER" id="PTHR31503">
    <property type="entry name" value="VACUOLAR CALCIUM ION TRANSPORTER"/>
    <property type="match status" value="1"/>
</dbReference>
<feature type="transmembrane region" description="Helical" evidence="3">
    <location>
        <begin position="181"/>
        <end position="199"/>
    </location>
</feature>
<keyword evidence="2" id="KW-0406">Ion transport</keyword>